<accession>A0A8B3CSD3</accession>
<protein>
    <submittedName>
        <fullName evidence="2">Uncharacterized protein</fullName>
    </submittedName>
</protein>
<dbReference type="AlphaFoldDB" id="A0A8B3CSD3"/>
<gene>
    <name evidence="2" type="ORF">DLM78_09590</name>
</gene>
<evidence type="ECO:0000313" key="2">
    <source>
        <dbReference type="EMBL" id="RHX86113.1"/>
    </source>
</evidence>
<comment type="caution">
    <text evidence="2">The sequence shown here is derived from an EMBL/GenBank/DDBJ whole genome shotgun (WGS) entry which is preliminary data.</text>
</comment>
<dbReference type="EMBL" id="QHCS01000002">
    <property type="protein sequence ID" value="RHX86113.1"/>
    <property type="molecule type" value="Genomic_DNA"/>
</dbReference>
<keyword evidence="1" id="KW-0812">Transmembrane</keyword>
<evidence type="ECO:0000256" key="1">
    <source>
        <dbReference type="SAM" id="Phobius"/>
    </source>
</evidence>
<keyword evidence="1" id="KW-1133">Transmembrane helix</keyword>
<keyword evidence="1" id="KW-0472">Membrane</keyword>
<feature type="transmembrane region" description="Helical" evidence="1">
    <location>
        <begin position="6"/>
        <end position="23"/>
    </location>
</feature>
<organism evidence="2 3">
    <name type="scientific">Leptospira stimsonii</name>
    <dbReference type="NCBI Taxonomy" id="2202203"/>
    <lineage>
        <taxon>Bacteria</taxon>
        <taxon>Pseudomonadati</taxon>
        <taxon>Spirochaetota</taxon>
        <taxon>Spirochaetia</taxon>
        <taxon>Leptospirales</taxon>
        <taxon>Leptospiraceae</taxon>
        <taxon>Leptospira</taxon>
    </lineage>
</organism>
<name>A0A8B3CSD3_9LEPT</name>
<sequence>MKPHSTFYFIPLVYFLILGVLPLKSDDFEGVYSVGNDECRVKPIKMAFLVFCKKTKKKRIYFYQGEENNNVIFKTDGGHLSTRFVFDDSSLKSGVFIGKGGSSLKVKKRTYYRSDQF</sequence>
<evidence type="ECO:0000313" key="3">
    <source>
        <dbReference type="Proteomes" id="UP000266669"/>
    </source>
</evidence>
<dbReference type="Proteomes" id="UP000266669">
    <property type="component" value="Unassembled WGS sequence"/>
</dbReference>
<proteinExistence type="predicted"/>
<reference evidence="3" key="1">
    <citation type="submission" date="2018-05" db="EMBL/GenBank/DDBJ databases">
        <title>Leptospira yasudae sp. nov. and Leptospira stimsonii sp. nov., two pathogenic species of the genus Leptospira isolated from environmental sources.</title>
        <authorList>
            <person name="Casanovas-Massana A."/>
            <person name="Hamond C."/>
            <person name="Santos L.A."/>
            <person name="Hacker K.P."/>
            <person name="Balassiano I."/>
            <person name="Medeiros M.A."/>
            <person name="Reis M.G."/>
            <person name="Ko A.I."/>
            <person name="Wunder E.A."/>
        </authorList>
    </citation>
    <scope>NUCLEOTIDE SEQUENCE [LARGE SCALE GENOMIC DNA]</scope>
    <source>
        <strain evidence="3">AMB6-RJ</strain>
    </source>
</reference>